<dbReference type="Proteomes" id="UP001139179">
    <property type="component" value="Unassembled WGS sequence"/>
</dbReference>
<accession>A0A9X2IMM1</accession>
<evidence type="ECO:0000313" key="2">
    <source>
        <dbReference type="Proteomes" id="UP001139179"/>
    </source>
</evidence>
<proteinExistence type="predicted"/>
<dbReference type="RefSeq" id="WP_251221740.1">
    <property type="nucleotide sequence ID" value="NZ_JAMBOL010000001.1"/>
</dbReference>
<dbReference type="PROSITE" id="PS51257">
    <property type="entry name" value="PROKAR_LIPOPROTEIN"/>
    <property type="match status" value="1"/>
</dbReference>
<protein>
    <submittedName>
        <fullName evidence="1">Sodium:proton antiporter</fullName>
    </submittedName>
</protein>
<gene>
    <name evidence="1" type="ORF">M3202_02295</name>
</gene>
<sequence>MLQRFVTMVSFVFSCYLLYKYRYRVINAFLGKRWLRKVAISMAMQIPAIRDKVLGSVLSSRQPQHQ</sequence>
<name>A0A9X2IMM1_9BACI</name>
<reference evidence="1" key="1">
    <citation type="submission" date="2022-05" db="EMBL/GenBank/DDBJ databases">
        <title>Comparative Genomics of Spacecraft Associated Microbes.</title>
        <authorList>
            <person name="Tran M.T."/>
            <person name="Wright A."/>
            <person name="Seuylemezian A."/>
            <person name="Eisen J."/>
            <person name="Coil D."/>
        </authorList>
    </citation>
    <scope>NUCLEOTIDE SEQUENCE</scope>
    <source>
        <strain evidence="1">214.1.1</strain>
    </source>
</reference>
<dbReference type="EMBL" id="JAMBOL010000001">
    <property type="protein sequence ID" value="MCM3712896.1"/>
    <property type="molecule type" value="Genomic_DNA"/>
</dbReference>
<comment type="caution">
    <text evidence="1">The sequence shown here is derived from an EMBL/GenBank/DDBJ whole genome shotgun (WGS) entry which is preliminary data.</text>
</comment>
<keyword evidence="2" id="KW-1185">Reference proteome</keyword>
<evidence type="ECO:0000313" key="1">
    <source>
        <dbReference type="EMBL" id="MCM3712896.1"/>
    </source>
</evidence>
<organism evidence="1 2">
    <name type="scientific">Halalkalibacter oceani</name>
    <dbReference type="NCBI Taxonomy" id="1653776"/>
    <lineage>
        <taxon>Bacteria</taxon>
        <taxon>Bacillati</taxon>
        <taxon>Bacillota</taxon>
        <taxon>Bacilli</taxon>
        <taxon>Bacillales</taxon>
        <taxon>Bacillaceae</taxon>
        <taxon>Halalkalibacter</taxon>
    </lineage>
</organism>
<dbReference type="AlphaFoldDB" id="A0A9X2IMM1"/>